<evidence type="ECO:0000259" key="7">
    <source>
        <dbReference type="PROSITE" id="PS50011"/>
    </source>
</evidence>
<dbReference type="Pfam" id="PF13424">
    <property type="entry name" value="TPR_12"/>
    <property type="match status" value="1"/>
</dbReference>
<evidence type="ECO:0000256" key="5">
    <source>
        <dbReference type="PROSITE-ProRule" id="PRU00339"/>
    </source>
</evidence>
<dbReference type="InterPro" id="IPR008271">
    <property type="entry name" value="Ser/Thr_kinase_AS"/>
</dbReference>
<accession>A0ABT3P588</accession>
<dbReference type="SUPFAM" id="SSF48452">
    <property type="entry name" value="TPR-like"/>
    <property type="match status" value="3"/>
</dbReference>
<reference evidence="8" key="1">
    <citation type="submission" date="2022-11" db="EMBL/GenBank/DDBJ databases">
        <title>Alteromonas sp. nov., isolated from sea water of the Qingdao.</title>
        <authorList>
            <person name="Wang Q."/>
        </authorList>
    </citation>
    <scope>NUCLEOTIDE SEQUENCE</scope>
    <source>
        <strain evidence="8">ASW11-7</strain>
    </source>
</reference>
<dbReference type="CDD" id="cd14014">
    <property type="entry name" value="STKc_PknB_like"/>
    <property type="match status" value="1"/>
</dbReference>
<evidence type="ECO:0000256" key="6">
    <source>
        <dbReference type="PROSITE-ProRule" id="PRU10141"/>
    </source>
</evidence>
<dbReference type="SMART" id="SM00220">
    <property type="entry name" value="S_TKc"/>
    <property type="match status" value="1"/>
</dbReference>
<organism evidence="8 9">
    <name type="scientific">Alteromonas aquimaris</name>
    <dbReference type="NCBI Taxonomy" id="2998417"/>
    <lineage>
        <taxon>Bacteria</taxon>
        <taxon>Pseudomonadati</taxon>
        <taxon>Pseudomonadota</taxon>
        <taxon>Gammaproteobacteria</taxon>
        <taxon>Alteromonadales</taxon>
        <taxon>Alteromonadaceae</taxon>
        <taxon>Alteromonas/Salinimonas group</taxon>
        <taxon>Alteromonas</taxon>
    </lineage>
</organism>
<dbReference type="Gene3D" id="1.25.40.10">
    <property type="entry name" value="Tetratricopeptide repeat domain"/>
    <property type="match status" value="3"/>
</dbReference>
<dbReference type="RefSeq" id="WP_265616618.1">
    <property type="nucleotide sequence ID" value="NZ_JAPFRD010000005.1"/>
</dbReference>
<dbReference type="Proteomes" id="UP001142810">
    <property type="component" value="Unassembled WGS sequence"/>
</dbReference>
<keyword evidence="1" id="KW-0808">Transferase</keyword>
<dbReference type="PROSITE" id="PS50005">
    <property type="entry name" value="TPR"/>
    <property type="match status" value="1"/>
</dbReference>
<evidence type="ECO:0000256" key="3">
    <source>
        <dbReference type="ARBA" id="ARBA00022777"/>
    </source>
</evidence>
<dbReference type="Pfam" id="PF13176">
    <property type="entry name" value="TPR_7"/>
    <property type="match status" value="1"/>
</dbReference>
<dbReference type="InterPro" id="IPR019734">
    <property type="entry name" value="TPR_rpt"/>
</dbReference>
<keyword evidence="5" id="KW-0802">TPR repeat</keyword>
<feature type="repeat" description="TPR" evidence="5">
    <location>
        <begin position="722"/>
        <end position="755"/>
    </location>
</feature>
<dbReference type="Pfam" id="PF00069">
    <property type="entry name" value="Pkinase"/>
    <property type="match status" value="1"/>
</dbReference>
<dbReference type="Gene3D" id="3.30.200.20">
    <property type="entry name" value="Phosphorylase Kinase, domain 1"/>
    <property type="match status" value="1"/>
</dbReference>
<dbReference type="InterPro" id="IPR000719">
    <property type="entry name" value="Prot_kinase_dom"/>
</dbReference>
<comment type="caution">
    <text evidence="8">The sequence shown here is derived from an EMBL/GenBank/DDBJ whole genome shotgun (WGS) entry which is preliminary data.</text>
</comment>
<evidence type="ECO:0000256" key="1">
    <source>
        <dbReference type="ARBA" id="ARBA00022679"/>
    </source>
</evidence>
<dbReference type="InterPro" id="IPR017441">
    <property type="entry name" value="Protein_kinase_ATP_BS"/>
</dbReference>
<gene>
    <name evidence="8" type="ORF">OPS25_05420</name>
</gene>
<keyword evidence="4 6" id="KW-0067">ATP-binding</keyword>
<proteinExistence type="predicted"/>
<dbReference type="GO" id="GO:0016301">
    <property type="term" value="F:kinase activity"/>
    <property type="evidence" value="ECO:0007669"/>
    <property type="project" value="UniProtKB-KW"/>
</dbReference>
<dbReference type="PROSITE" id="PS00108">
    <property type="entry name" value="PROTEIN_KINASE_ST"/>
    <property type="match status" value="1"/>
</dbReference>
<feature type="domain" description="Protein kinase" evidence="7">
    <location>
        <begin position="80"/>
        <end position="359"/>
    </location>
</feature>
<sequence>MLDENYESAKTIFLEYLELNEKKSLSWLIGRCGLNTPLFNTVMALIKQDATEEAVALSPICESILESSLLASYQASYGNYRVKELIGQGGMGNVFLGERDDGEFTKKVAIKVGQFRLQTEHHRARFLLERQTLADLEHTAICRLLDGGTTDKGNPYIVMEYIDGVPITQFCTENRLLIHDRLKLFIKVCEGVQYAHSHSVIHRDIKPDNILVTKEGDPKLIDFGVVRLITNTDEVFVKEVHDTTNIYTPAYASPEQLLGKKLTTATDIYSLGIVLYTLLTGNKPFPHTTLSPADIEKTRLAPPAPIMESRNKSDNWLALLDKGERLNDLQAIVNKAMSYDIHGRYETIAQFTNDIKCFLNDKPVSAIKSGLLHRSVLWQRRHKFASLMIVFCSILIVSSITLLGYKNEQLAYERDIAKSESQRAEAINELLLKAFKQVDPYNANGQIISAKDVLKLASAEVMTLNEKAPHLQLALHKSIGEVYLNLSSYKEARWHLSRAMANISEQATYRGVQEHILMGTVELGLGNLESATAYTEKAYQRIHPSDSRKSRLQLADVYHLQGKIFQKKAQWNDSIMAYQKAKSIYSSYGDAKRKLIRNNVFLAEAQIYNRSFEEAEKALLILQQQFKHEMRTLSPDYAQIQATIGLLYWYQNRWEEAENLFAEQLNRVKLLYGDYSDLRVNTAAMMATVKRMLKKIDESLFYHELAIHITEKKYGEQHLKMAGLLINYGSLLEKNGKFSEAESTLERALELARINYGENHDTTNYAKWTLGVAKGRLGKLEDCVMLLIQAENFFRGNYDSTEYPIAEIQQAIGIAYFFSKKLHEAEQYLQKSQKNVARRENANEIILNENLRYLTKIYETLGKQEESATANHLVEQLL</sequence>
<keyword evidence="9" id="KW-1185">Reference proteome</keyword>
<protein>
    <submittedName>
        <fullName evidence="8">Serine/threonine-protein kinase</fullName>
    </submittedName>
</protein>
<name>A0ABT3P588_9ALTE</name>
<dbReference type="Gene3D" id="1.10.510.10">
    <property type="entry name" value="Transferase(Phosphotransferase) domain 1"/>
    <property type="match status" value="1"/>
</dbReference>
<keyword evidence="2 6" id="KW-0547">Nucleotide-binding</keyword>
<dbReference type="SUPFAM" id="SSF56112">
    <property type="entry name" value="Protein kinase-like (PK-like)"/>
    <property type="match status" value="1"/>
</dbReference>
<dbReference type="PROSITE" id="PS00107">
    <property type="entry name" value="PROTEIN_KINASE_ATP"/>
    <property type="match status" value="1"/>
</dbReference>
<evidence type="ECO:0000313" key="9">
    <source>
        <dbReference type="Proteomes" id="UP001142810"/>
    </source>
</evidence>
<evidence type="ECO:0000256" key="4">
    <source>
        <dbReference type="ARBA" id="ARBA00022840"/>
    </source>
</evidence>
<dbReference type="PANTHER" id="PTHR43289:SF34">
    <property type="entry name" value="SERINE_THREONINE-PROTEIN KINASE YBDM-RELATED"/>
    <property type="match status" value="1"/>
</dbReference>
<dbReference type="InterPro" id="IPR011990">
    <property type="entry name" value="TPR-like_helical_dom_sf"/>
</dbReference>
<dbReference type="EMBL" id="JAPFRD010000005">
    <property type="protein sequence ID" value="MCW8107932.1"/>
    <property type="molecule type" value="Genomic_DNA"/>
</dbReference>
<dbReference type="PROSITE" id="PS50011">
    <property type="entry name" value="PROTEIN_KINASE_DOM"/>
    <property type="match status" value="1"/>
</dbReference>
<dbReference type="SMART" id="SM00028">
    <property type="entry name" value="TPR"/>
    <property type="match status" value="7"/>
</dbReference>
<feature type="binding site" evidence="6">
    <location>
        <position position="111"/>
    </location>
    <ligand>
        <name>ATP</name>
        <dbReference type="ChEBI" id="CHEBI:30616"/>
    </ligand>
</feature>
<evidence type="ECO:0000313" key="8">
    <source>
        <dbReference type="EMBL" id="MCW8107932.1"/>
    </source>
</evidence>
<keyword evidence="3 8" id="KW-0418">Kinase</keyword>
<dbReference type="PANTHER" id="PTHR43289">
    <property type="entry name" value="MITOGEN-ACTIVATED PROTEIN KINASE KINASE KINASE 20-RELATED"/>
    <property type="match status" value="1"/>
</dbReference>
<dbReference type="InterPro" id="IPR011009">
    <property type="entry name" value="Kinase-like_dom_sf"/>
</dbReference>
<evidence type="ECO:0000256" key="2">
    <source>
        <dbReference type="ARBA" id="ARBA00022741"/>
    </source>
</evidence>